<dbReference type="Pfam" id="PF00005">
    <property type="entry name" value="ABC_tran"/>
    <property type="match status" value="1"/>
</dbReference>
<dbReference type="PROSITE" id="PS50893">
    <property type="entry name" value="ABC_TRANSPORTER_2"/>
    <property type="match status" value="1"/>
</dbReference>
<comment type="subcellular location">
    <subcellularLocation>
        <location evidence="1">Cell membrane</location>
        <topology evidence="1">Multi-pass membrane protein</topology>
    </subcellularLocation>
</comment>
<feature type="domain" description="ABC transmembrane type-1" evidence="12">
    <location>
        <begin position="197"/>
        <end position="479"/>
    </location>
</feature>
<sequence length="771" mass="83527">MLSAPSLDRVNGQSVQSKRGAVGHTDQSADPDGRGQADTRHAPELIRLQAVLRAARFHGIDLDVRDFAGEAGQTVPTIPALARWVEENGGSAQGMHLQWREIVRLRDVPPVVLMFMDGSAGLMVGADAARGVVWLADPFAGPDTSPVAVDALRLEGVWSGDVLLVRGGQDGARREDAVNFAWLRRMVLGERRLLRDVVIASMVISVLAIFPPLIVMQVIDRVVNFHSMSTLVSLTGLVGVMSFYEILLTYARREITLVLTTRLDTRISLAVFERLLALPLEFFEREQAGNVIGRVSAIYKVRQFMTGRLLGTFLDLFTLLVVMPFLFWLSTTLACLTVVAAALIGVVILLAMPAVGRLMGRQVRAEMERSGALYETVAGIRTIKTMALEPVRREVWDEKTANVVTASLDAGRMGNCVATAVMPLDLFINRGIILIGAYLAITSTTSGMEAGALMAFTMLGGRVAAPLVGMARLIDDLNEVRSALAEAGSVLNRPTETRALTTGLRPPIHGALAFSDVCFTYPGASTHALSDVTFSVPAGTMLGLVGRSGSGKSTITRLLQGVSRSYTGHLRLDGIDLREINLTYLRRSCGVVLQDNFLFRGTIRDNIIAGRPGLTLEDVVRAARLAGAEEFIERMPAGFDTWIEEGSTNISGGQRQRLAIARAVISDPRLMILDEATSALDPESEAVVNANLRHLARGRTMVIVSHRLASLVACHQICVMDHGQVVDIGTYDELLSRCTIYRTLWMQQNHPDDCGNGEGPPAVSHMHGDAA</sequence>
<keyword evidence="8 10" id="KW-0472">Membrane</keyword>
<dbReference type="GO" id="GO:0006508">
    <property type="term" value="P:proteolysis"/>
    <property type="evidence" value="ECO:0007669"/>
    <property type="project" value="InterPro"/>
</dbReference>
<dbReference type="FunFam" id="3.40.50.300:FF:000221">
    <property type="entry name" value="Multidrug ABC transporter ATP-binding protein"/>
    <property type="match status" value="1"/>
</dbReference>
<dbReference type="Gene3D" id="1.20.1560.10">
    <property type="entry name" value="ABC transporter type 1, transmembrane domain"/>
    <property type="match status" value="1"/>
</dbReference>
<evidence type="ECO:0000256" key="9">
    <source>
        <dbReference type="SAM" id="MobiDB-lite"/>
    </source>
</evidence>
<dbReference type="GO" id="GO:0008233">
    <property type="term" value="F:peptidase activity"/>
    <property type="evidence" value="ECO:0007669"/>
    <property type="project" value="InterPro"/>
</dbReference>
<feature type="region of interest" description="Disordered" evidence="9">
    <location>
        <begin position="752"/>
        <end position="771"/>
    </location>
</feature>
<dbReference type="GO" id="GO:0034040">
    <property type="term" value="F:ATPase-coupled lipid transmembrane transporter activity"/>
    <property type="evidence" value="ECO:0007669"/>
    <property type="project" value="TreeGrafter"/>
</dbReference>
<dbReference type="InterPro" id="IPR039421">
    <property type="entry name" value="Type_1_exporter"/>
</dbReference>
<dbReference type="PANTHER" id="PTHR24221:SF647">
    <property type="entry name" value="BLL6336 PROTEIN"/>
    <property type="match status" value="1"/>
</dbReference>
<dbReference type="Pfam" id="PF00664">
    <property type="entry name" value="ABC_membrane"/>
    <property type="match status" value="1"/>
</dbReference>
<dbReference type="PROSITE" id="PS00211">
    <property type="entry name" value="ABC_TRANSPORTER_1"/>
    <property type="match status" value="1"/>
</dbReference>
<dbReference type="CDD" id="cd02259">
    <property type="entry name" value="Peptidase_C39_like"/>
    <property type="match status" value="1"/>
</dbReference>
<evidence type="ECO:0000256" key="6">
    <source>
        <dbReference type="ARBA" id="ARBA00022840"/>
    </source>
</evidence>
<keyword evidence="5" id="KW-0547">Nucleotide-binding</keyword>
<keyword evidence="3" id="KW-1003">Cell membrane</keyword>
<proteinExistence type="predicted"/>
<feature type="transmembrane region" description="Helical" evidence="10">
    <location>
        <begin position="309"/>
        <end position="330"/>
    </location>
</feature>
<dbReference type="GO" id="GO:0016887">
    <property type="term" value="F:ATP hydrolysis activity"/>
    <property type="evidence" value="ECO:0007669"/>
    <property type="project" value="InterPro"/>
</dbReference>
<feature type="transmembrane region" description="Helical" evidence="10">
    <location>
        <begin position="193"/>
        <end position="219"/>
    </location>
</feature>
<dbReference type="InterPro" id="IPR003439">
    <property type="entry name" value="ABC_transporter-like_ATP-bd"/>
</dbReference>
<feature type="region of interest" description="Disordered" evidence="9">
    <location>
        <begin position="1"/>
        <end position="38"/>
    </location>
</feature>
<dbReference type="InterPro" id="IPR011527">
    <property type="entry name" value="ABC1_TM_dom"/>
</dbReference>
<dbReference type="PROSITE" id="PS50990">
    <property type="entry name" value="PEPTIDASE_C39"/>
    <property type="match status" value="1"/>
</dbReference>
<dbReference type="Proteomes" id="UP000032675">
    <property type="component" value="Unassembled WGS sequence"/>
</dbReference>
<dbReference type="CDD" id="cd18783">
    <property type="entry name" value="ABC_6TM_PrtD_LapB_HlyB_like"/>
    <property type="match status" value="1"/>
</dbReference>
<dbReference type="Gene3D" id="3.40.50.300">
    <property type="entry name" value="P-loop containing nucleotide triphosphate hydrolases"/>
    <property type="match status" value="1"/>
</dbReference>
<feature type="transmembrane region" description="Helical" evidence="10">
    <location>
        <begin position="336"/>
        <end position="359"/>
    </location>
</feature>
<evidence type="ECO:0000259" key="13">
    <source>
        <dbReference type="PROSITE" id="PS50990"/>
    </source>
</evidence>
<evidence type="ECO:0000259" key="11">
    <source>
        <dbReference type="PROSITE" id="PS50893"/>
    </source>
</evidence>
<dbReference type="InterPro" id="IPR027417">
    <property type="entry name" value="P-loop_NTPase"/>
</dbReference>
<dbReference type="InterPro" id="IPR017871">
    <property type="entry name" value="ABC_transporter-like_CS"/>
</dbReference>
<evidence type="ECO:0000256" key="3">
    <source>
        <dbReference type="ARBA" id="ARBA00022475"/>
    </source>
</evidence>
<dbReference type="SUPFAM" id="SSF90123">
    <property type="entry name" value="ABC transporter transmembrane region"/>
    <property type="match status" value="1"/>
</dbReference>
<evidence type="ECO:0000256" key="7">
    <source>
        <dbReference type="ARBA" id="ARBA00022989"/>
    </source>
</evidence>
<dbReference type="SUPFAM" id="SSF52540">
    <property type="entry name" value="P-loop containing nucleoside triphosphate hydrolases"/>
    <property type="match status" value="1"/>
</dbReference>
<keyword evidence="2" id="KW-0813">Transport</keyword>
<dbReference type="GO" id="GO:0005524">
    <property type="term" value="F:ATP binding"/>
    <property type="evidence" value="ECO:0007669"/>
    <property type="project" value="UniProtKB-KW"/>
</dbReference>
<dbReference type="PANTHER" id="PTHR24221">
    <property type="entry name" value="ATP-BINDING CASSETTE SUB-FAMILY B"/>
    <property type="match status" value="1"/>
</dbReference>
<evidence type="ECO:0000256" key="1">
    <source>
        <dbReference type="ARBA" id="ARBA00004651"/>
    </source>
</evidence>
<dbReference type="InterPro" id="IPR003593">
    <property type="entry name" value="AAA+_ATPase"/>
</dbReference>
<dbReference type="PROSITE" id="PS50929">
    <property type="entry name" value="ABC_TM1F"/>
    <property type="match status" value="1"/>
</dbReference>
<evidence type="ECO:0000313" key="15">
    <source>
        <dbReference type="Proteomes" id="UP000032675"/>
    </source>
</evidence>
<protein>
    <submittedName>
        <fullName evidence="14">ABC transporter</fullName>
    </submittedName>
</protein>
<keyword evidence="4 10" id="KW-0812">Transmembrane</keyword>
<dbReference type="AlphaFoldDB" id="A0A0D6PZH6"/>
<dbReference type="SMART" id="SM00382">
    <property type="entry name" value="AAA"/>
    <property type="match status" value="1"/>
</dbReference>
<keyword evidence="6" id="KW-0067">ATP-binding</keyword>
<evidence type="ECO:0000259" key="12">
    <source>
        <dbReference type="PROSITE" id="PS50929"/>
    </source>
</evidence>
<organism evidence="14 15">
    <name type="scientific">Komagataeibacter europaeus NBRC 3261</name>
    <dbReference type="NCBI Taxonomy" id="1234669"/>
    <lineage>
        <taxon>Bacteria</taxon>
        <taxon>Pseudomonadati</taxon>
        <taxon>Pseudomonadota</taxon>
        <taxon>Alphaproteobacteria</taxon>
        <taxon>Acetobacterales</taxon>
        <taxon>Acetobacteraceae</taxon>
        <taxon>Komagataeibacter</taxon>
    </lineage>
</organism>
<evidence type="ECO:0000256" key="8">
    <source>
        <dbReference type="ARBA" id="ARBA00023136"/>
    </source>
</evidence>
<dbReference type="GO" id="GO:0005886">
    <property type="term" value="C:plasma membrane"/>
    <property type="evidence" value="ECO:0007669"/>
    <property type="project" value="UniProtKB-SubCell"/>
</dbReference>
<evidence type="ECO:0000256" key="2">
    <source>
        <dbReference type="ARBA" id="ARBA00022448"/>
    </source>
</evidence>
<accession>A0A0D6PZH6</accession>
<evidence type="ECO:0000313" key="14">
    <source>
        <dbReference type="EMBL" id="GAN95916.1"/>
    </source>
</evidence>
<dbReference type="InterPro" id="IPR036640">
    <property type="entry name" value="ABC1_TM_sf"/>
</dbReference>
<evidence type="ECO:0000256" key="10">
    <source>
        <dbReference type="SAM" id="Phobius"/>
    </source>
</evidence>
<feature type="domain" description="Peptidase C39" evidence="13">
    <location>
        <begin position="36"/>
        <end position="165"/>
    </location>
</feature>
<dbReference type="GO" id="GO:0140359">
    <property type="term" value="F:ABC-type transporter activity"/>
    <property type="evidence" value="ECO:0007669"/>
    <property type="project" value="InterPro"/>
</dbReference>
<dbReference type="InterPro" id="IPR005074">
    <property type="entry name" value="Peptidase_C39"/>
</dbReference>
<evidence type="ECO:0000256" key="4">
    <source>
        <dbReference type="ARBA" id="ARBA00022692"/>
    </source>
</evidence>
<gene>
    <name evidence="14" type="ORF">Geu3261_0041_020</name>
</gene>
<evidence type="ECO:0000256" key="5">
    <source>
        <dbReference type="ARBA" id="ARBA00022741"/>
    </source>
</evidence>
<comment type="caution">
    <text evidence="14">The sequence shown here is derived from an EMBL/GenBank/DDBJ whole genome shotgun (WGS) entry which is preliminary data.</text>
</comment>
<dbReference type="EMBL" id="BANI01000039">
    <property type="protein sequence ID" value="GAN95916.1"/>
    <property type="molecule type" value="Genomic_DNA"/>
</dbReference>
<keyword evidence="7 10" id="KW-1133">Transmembrane helix</keyword>
<feature type="transmembrane region" description="Helical" evidence="10">
    <location>
        <begin position="225"/>
        <end position="247"/>
    </location>
</feature>
<reference evidence="14 15" key="1">
    <citation type="submission" date="2012-11" db="EMBL/GenBank/DDBJ databases">
        <title>Whole genome sequence of Gluconacetobacter europaeus NBRC3261.</title>
        <authorList>
            <person name="Azuma Y."/>
            <person name="Higashiura N."/>
            <person name="Hirakawa H."/>
            <person name="Matsushita K."/>
        </authorList>
    </citation>
    <scope>NUCLEOTIDE SEQUENCE [LARGE SCALE GENOMIC DNA]</scope>
    <source>
        <strain evidence="14 15">NBRC 3261</strain>
    </source>
</reference>
<feature type="domain" description="ABC transporter" evidence="11">
    <location>
        <begin position="512"/>
        <end position="747"/>
    </location>
</feature>
<name>A0A0D6PZH6_KOMEU</name>